<dbReference type="RefSeq" id="XP_018025375.1">
    <property type="nucleotide sequence ID" value="XM_018169886.1"/>
</dbReference>
<reference evidence="4" key="1">
    <citation type="submission" date="2025-08" db="UniProtKB">
        <authorList>
            <consortium name="RefSeq"/>
        </authorList>
    </citation>
    <scope>IDENTIFICATION</scope>
    <source>
        <tissue evidence="4">Whole organism</tissue>
    </source>
</reference>
<dbReference type="GO" id="GO:0005929">
    <property type="term" value="C:cilium"/>
    <property type="evidence" value="ECO:0007669"/>
    <property type="project" value="TreeGrafter"/>
</dbReference>
<dbReference type="PANTHER" id="PTHR24098:SF0">
    <property type="entry name" value="OUTER SEGMENT 5"/>
    <property type="match status" value="1"/>
</dbReference>
<dbReference type="GO" id="GO:0060271">
    <property type="term" value="P:cilium assembly"/>
    <property type="evidence" value="ECO:0007669"/>
    <property type="project" value="TreeGrafter"/>
</dbReference>
<organism evidence="3 4">
    <name type="scientific">Hyalella azteca</name>
    <name type="common">Amphipod</name>
    <dbReference type="NCBI Taxonomy" id="294128"/>
    <lineage>
        <taxon>Eukaryota</taxon>
        <taxon>Metazoa</taxon>
        <taxon>Ecdysozoa</taxon>
        <taxon>Arthropoda</taxon>
        <taxon>Crustacea</taxon>
        <taxon>Multicrustacea</taxon>
        <taxon>Malacostraca</taxon>
        <taxon>Eumalacostraca</taxon>
        <taxon>Peracarida</taxon>
        <taxon>Amphipoda</taxon>
        <taxon>Senticaudata</taxon>
        <taxon>Talitrida</taxon>
        <taxon>Talitroidea</taxon>
        <taxon>Hyalellidae</taxon>
        <taxon>Hyalella</taxon>
    </lineage>
</organism>
<feature type="domain" description="IFT80 second beta-propeller" evidence="1">
    <location>
        <begin position="1"/>
        <end position="33"/>
    </location>
</feature>
<proteinExistence type="predicted"/>
<protein>
    <submittedName>
        <fullName evidence="4">Intraflagellar transport protein 80 homolog</fullName>
    </submittedName>
</protein>
<dbReference type="KEGG" id="hazt:108680954"/>
<feature type="domain" description="IFT80/172/WDR35 TPR" evidence="2">
    <location>
        <begin position="61"/>
        <end position="98"/>
    </location>
</feature>
<feature type="non-terminal residue" evidence="4">
    <location>
        <position position="98"/>
    </location>
</feature>
<sequence>DFGKSAVIDQFVDARVIVRRGDGSLVTASVSPYPALLHSYVLARKWDDALKLARFVKEDLVWAVLAGMATAGRNLETAEVAYAAINETDKVHYINKIK</sequence>
<accession>A0A8B7PH97</accession>
<feature type="non-terminal residue" evidence="4">
    <location>
        <position position="1"/>
    </location>
</feature>
<gene>
    <name evidence="4" type="primary">LOC108680954</name>
</gene>
<dbReference type="Proteomes" id="UP000694843">
    <property type="component" value="Unplaced"/>
</dbReference>
<dbReference type="PANTHER" id="PTHR24098">
    <property type="entry name" value="OUTER SEGMENT 5"/>
    <property type="match status" value="1"/>
</dbReference>
<keyword evidence="3" id="KW-1185">Reference proteome</keyword>
<dbReference type="GeneID" id="108680954"/>
<evidence type="ECO:0000259" key="1">
    <source>
        <dbReference type="Pfam" id="PF23335"/>
    </source>
</evidence>
<evidence type="ECO:0000259" key="2">
    <source>
        <dbReference type="Pfam" id="PF23387"/>
    </source>
</evidence>
<dbReference type="AlphaFoldDB" id="A0A8B7PH97"/>
<dbReference type="Pfam" id="PF23387">
    <property type="entry name" value="TPR_IFT80_172"/>
    <property type="match status" value="1"/>
</dbReference>
<name>A0A8B7PH97_HYAAZ</name>
<dbReference type="GO" id="GO:0030992">
    <property type="term" value="C:intraciliary transport particle B"/>
    <property type="evidence" value="ECO:0007669"/>
    <property type="project" value="TreeGrafter"/>
</dbReference>
<dbReference type="InterPro" id="IPR056157">
    <property type="entry name" value="TPR_IFT80_172_dom"/>
</dbReference>
<dbReference type="OrthoDB" id="408728at2759"/>
<evidence type="ECO:0000313" key="3">
    <source>
        <dbReference type="Proteomes" id="UP000694843"/>
    </source>
</evidence>
<dbReference type="InterPro" id="IPR056456">
    <property type="entry name" value="Beta-prop_IFT80_2nd"/>
</dbReference>
<dbReference type="Pfam" id="PF23335">
    <property type="entry name" value="Beta-prop_IFT80_2nd"/>
    <property type="match status" value="1"/>
</dbReference>
<evidence type="ECO:0000313" key="4">
    <source>
        <dbReference type="RefSeq" id="XP_018025375.1"/>
    </source>
</evidence>
<dbReference type="OMA" id="KWMECRT"/>